<keyword evidence="6" id="KW-0812">Transmembrane</keyword>
<dbReference type="OrthoDB" id="10268103at2759"/>
<evidence type="ECO:0000259" key="8">
    <source>
        <dbReference type="Pfam" id="PF02911"/>
    </source>
</evidence>
<dbReference type="PANTHER" id="PTHR11138:SF5">
    <property type="entry name" value="METHIONYL-TRNA FORMYLTRANSFERASE, MITOCHONDRIAL"/>
    <property type="match status" value="1"/>
</dbReference>
<evidence type="ECO:0000313" key="9">
    <source>
        <dbReference type="EMBL" id="ETW05507.1"/>
    </source>
</evidence>
<dbReference type="EC" id="2.1.2.9" evidence="2"/>
<dbReference type="CDD" id="cd08646">
    <property type="entry name" value="FMT_core_Met-tRNA-FMT_N"/>
    <property type="match status" value="1"/>
</dbReference>
<feature type="domain" description="Formyl transferase N-terminal" evidence="7">
    <location>
        <begin position="148"/>
        <end position="306"/>
    </location>
</feature>
<dbReference type="Pfam" id="PF02911">
    <property type="entry name" value="Formyl_trans_C"/>
    <property type="match status" value="1"/>
</dbReference>
<proteinExistence type="inferred from homology"/>
<protein>
    <recommendedName>
        <fullName evidence="3">Methionyl-tRNA formyltransferase, mitochondrial</fullName>
        <ecNumber evidence="2">2.1.2.9</ecNumber>
    </recommendedName>
</protein>
<dbReference type="GO" id="GO:0005739">
    <property type="term" value="C:mitochondrion"/>
    <property type="evidence" value="ECO:0007669"/>
    <property type="project" value="TreeGrafter"/>
</dbReference>
<dbReference type="InterPro" id="IPR041711">
    <property type="entry name" value="Met-tRNA-FMT_N"/>
</dbReference>
<dbReference type="RefSeq" id="XP_008865284.1">
    <property type="nucleotide sequence ID" value="XM_008867062.1"/>
</dbReference>
<dbReference type="EMBL" id="KI913956">
    <property type="protein sequence ID" value="ETW05507.1"/>
    <property type="molecule type" value="Genomic_DNA"/>
</dbReference>
<dbReference type="Pfam" id="PF00551">
    <property type="entry name" value="Formyl_trans_N"/>
    <property type="match status" value="1"/>
</dbReference>
<dbReference type="eggNOG" id="KOG3082">
    <property type="taxonomic scope" value="Eukaryota"/>
</dbReference>
<dbReference type="NCBIfam" id="TIGR00460">
    <property type="entry name" value="fmt"/>
    <property type="match status" value="1"/>
</dbReference>
<gene>
    <name evidence="9" type="ORF">H310_03264</name>
</gene>
<evidence type="ECO:0000256" key="4">
    <source>
        <dbReference type="ARBA" id="ARBA00022679"/>
    </source>
</evidence>
<dbReference type="GO" id="GO:0004479">
    <property type="term" value="F:methionyl-tRNA formyltransferase activity"/>
    <property type="evidence" value="ECO:0007669"/>
    <property type="project" value="UniProtKB-EC"/>
</dbReference>
<feature type="domain" description="Formyl transferase C-terminal" evidence="8">
    <location>
        <begin position="333"/>
        <end position="444"/>
    </location>
</feature>
<dbReference type="SUPFAM" id="SSF50486">
    <property type="entry name" value="FMT C-terminal domain-like"/>
    <property type="match status" value="1"/>
</dbReference>
<sequence length="470" mass="51101">MADTSSIQLDALSVVHAVVLVLVGYACLQLGLLVLDGSFMHLLLSEGRIVVAPLSKRIQSHGLSDAVKFRSSVHTSTTIRLPVATTVQPGQLTALPSLPHDIPMVQSAVAPPTGLRVLFFGTDAISLATLELLHANMQPRLPHLPPLIHSIEVVCPTDKRVARTRSIAPVPVKQFALDNHLPIHHVPDNAKARRQWTVPPPATGSAFDIAVVVSFGYFIHPPMLANVAKGAINMHPSILPKYRGPAPIPRALYHGDKATGISIIEIDPRAFDVGRILYCDDTIAIPDTATLPELSKRLASRGAECVLHTLRDIDTLFQHARPQDEASATAAPKMRREDGIVLWTETAAQLYNMWRAVGASYGVVASLGGKAIKFIEMHRPNMDAAVAFETRVAASVPAAAGMCWYDKATKGLWIQAADREWIVVLRVQVANRAVRTASEFADGQRVRPLQPFRFDQNDVVDAASRSVRCN</sequence>
<name>A0A024UI16_9STRA</name>
<dbReference type="InterPro" id="IPR011034">
    <property type="entry name" value="Formyl_transferase-like_C_sf"/>
</dbReference>
<evidence type="ECO:0000256" key="5">
    <source>
        <dbReference type="ARBA" id="ARBA00022917"/>
    </source>
</evidence>
<dbReference type="InterPro" id="IPR036477">
    <property type="entry name" value="Formyl_transf_N_sf"/>
</dbReference>
<keyword evidence="5" id="KW-0648">Protein biosynthesis</keyword>
<dbReference type="PANTHER" id="PTHR11138">
    <property type="entry name" value="METHIONYL-TRNA FORMYLTRANSFERASE"/>
    <property type="match status" value="1"/>
</dbReference>
<dbReference type="GeneID" id="20080314"/>
<feature type="transmembrane region" description="Helical" evidence="6">
    <location>
        <begin position="12"/>
        <end position="35"/>
    </location>
</feature>
<keyword evidence="4 9" id="KW-0808">Transferase</keyword>
<evidence type="ECO:0000259" key="7">
    <source>
        <dbReference type="Pfam" id="PF00551"/>
    </source>
</evidence>
<dbReference type="Gene3D" id="3.40.50.12230">
    <property type="match status" value="1"/>
</dbReference>
<keyword evidence="6" id="KW-0472">Membrane</keyword>
<keyword evidence="6" id="KW-1133">Transmembrane helix</keyword>
<organism evidence="9">
    <name type="scientific">Aphanomyces invadans</name>
    <dbReference type="NCBI Taxonomy" id="157072"/>
    <lineage>
        <taxon>Eukaryota</taxon>
        <taxon>Sar</taxon>
        <taxon>Stramenopiles</taxon>
        <taxon>Oomycota</taxon>
        <taxon>Saprolegniomycetes</taxon>
        <taxon>Saprolegniales</taxon>
        <taxon>Verrucalvaceae</taxon>
        <taxon>Aphanomyces</taxon>
    </lineage>
</organism>
<dbReference type="VEuPathDB" id="FungiDB:H310_03264"/>
<dbReference type="InterPro" id="IPR005794">
    <property type="entry name" value="Fmt"/>
</dbReference>
<dbReference type="AlphaFoldDB" id="A0A024UI16"/>
<evidence type="ECO:0000256" key="2">
    <source>
        <dbReference type="ARBA" id="ARBA00012261"/>
    </source>
</evidence>
<evidence type="ECO:0000256" key="3">
    <source>
        <dbReference type="ARBA" id="ARBA00014185"/>
    </source>
</evidence>
<comment type="similarity">
    <text evidence="1">Belongs to the Fmt family.</text>
</comment>
<dbReference type="SUPFAM" id="SSF53328">
    <property type="entry name" value="Formyltransferase"/>
    <property type="match status" value="1"/>
</dbReference>
<evidence type="ECO:0000256" key="1">
    <source>
        <dbReference type="ARBA" id="ARBA00010699"/>
    </source>
</evidence>
<evidence type="ECO:0000256" key="6">
    <source>
        <dbReference type="SAM" id="Phobius"/>
    </source>
</evidence>
<dbReference type="InterPro" id="IPR002376">
    <property type="entry name" value="Formyl_transf_N"/>
</dbReference>
<accession>A0A024UI16</accession>
<reference evidence="9" key="1">
    <citation type="submission" date="2013-12" db="EMBL/GenBank/DDBJ databases">
        <title>The Genome Sequence of Aphanomyces invadans NJM9701.</title>
        <authorList>
            <consortium name="The Broad Institute Genomics Platform"/>
            <person name="Russ C."/>
            <person name="Tyler B."/>
            <person name="van West P."/>
            <person name="Dieguez-Uribeondo J."/>
            <person name="Young S.K."/>
            <person name="Zeng Q."/>
            <person name="Gargeya S."/>
            <person name="Fitzgerald M."/>
            <person name="Abouelleil A."/>
            <person name="Alvarado L."/>
            <person name="Chapman S.B."/>
            <person name="Gainer-Dewar J."/>
            <person name="Goldberg J."/>
            <person name="Griggs A."/>
            <person name="Gujja S."/>
            <person name="Hansen M."/>
            <person name="Howarth C."/>
            <person name="Imamovic A."/>
            <person name="Ireland A."/>
            <person name="Larimer J."/>
            <person name="McCowan C."/>
            <person name="Murphy C."/>
            <person name="Pearson M."/>
            <person name="Poon T.W."/>
            <person name="Priest M."/>
            <person name="Roberts A."/>
            <person name="Saif S."/>
            <person name="Shea T."/>
            <person name="Sykes S."/>
            <person name="Wortman J."/>
            <person name="Nusbaum C."/>
            <person name="Birren B."/>
        </authorList>
    </citation>
    <scope>NUCLEOTIDE SEQUENCE [LARGE SCALE GENOMIC DNA]</scope>
    <source>
        <strain evidence="9">NJM9701</strain>
    </source>
</reference>
<dbReference type="STRING" id="157072.A0A024UI16"/>
<dbReference type="InterPro" id="IPR005793">
    <property type="entry name" value="Formyl_trans_C"/>
</dbReference>